<organism evidence="2 3">
    <name type="scientific">Vulcanisaeta distributa (strain DSM 14429 / JCM 11212 / NBRC 100878 / IC-017)</name>
    <dbReference type="NCBI Taxonomy" id="572478"/>
    <lineage>
        <taxon>Archaea</taxon>
        <taxon>Thermoproteota</taxon>
        <taxon>Thermoprotei</taxon>
        <taxon>Thermoproteales</taxon>
        <taxon>Thermoproteaceae</taxon>
        <taxon>Vulcanisaeta</taxon>
    </lineage>
</organism>
<dbReference type="GO" id="GO:0033726">
    <property type="term" value="F:aldehyde ferredoxin oxidoreductase activity"/>
    <property type="evidence" value="ECO:0007669"/>
    <property type="project" value="UniProtKB-EC"/>
</dbReference>
<dbReference type="InterPro" id="IPR051919">
    <property type="entry name" value="W-dependent_AOR"/>
</dbReference>
<evidence type="ECO:0000313" key="3">
    <source>
        <dbReference type="Proteomes" id="UP000006681"/>
    </source>
</evidence>
<name>E1QTZ0_VULDI</name>
<dbReference type="PANTHER" id="PTHR30038:SF0">
    <property type="entry name" value="TUNGSTEN-CONTAINING ALDEHYDE FERREDOXIN OXIDOREDUCTASE"/>
    <property type="match status" value="1"/>
</dbReference>
<gene>
    <name evidence="2" type="ordered locus">Vdis_0384</name>
</gene>
<dbReference type="SMART" id="SM00790">
    <property type="entry name" value="AFOR_N"/>
    <property type="match status" value="1"/>
</dbReference>
<dbReference type="InterPro" id="IPR036503">
    <property type="entry name" value="Ald_Fedxn_OxRdtase_N_sf"/>
</dbReference>
<dbReference type="EMBL" id="CP002100">
    <property type="protein sequence ID" value="ADN49787.1"/>
    <property type="molecule type" value="Genomic_DNA"/>
</dbReference>
<sequence>MALFGWVGKVLYVNLSNGKIWVETVGEDVYDKVLGGEGLAAYIIYKRFREIKGPLDPSNILVFASGPLTSDIIPQSGRVSIGFISPLTGIWGSTHVGTRFAYELKRAGLDAVVVMDRAEKPVYIYIEEGQADIRDAGKYWGLDIIETVNALRRDLNDQSIKALAIGPAGEHLVEFSTIANEEGIGGRAGGGAVMGSKNLKAIVVKGTRPIEYAYSEELRRYVHWWL</sequence>
<keyword evidence="2" id="KW-0560">Oxidoreductase</keyword>
<dbReference type="InterPro" id="IPR013983">
    <property type="entry name" value="Ald_Fedxn_OxRdtase_N"/>
</dbReference>
<accession>E1QTZ0</accession>
<reference evidence="2 3" key="1">
    <citation type="journal article" date="2010" name="Stand. Genomic Sci.">
        <title>Complete genome sequence of Vulcanisaeta distributa type strain (IC-017).</title>
        <authorList>
            <person name="Mavromatis K."/>
            <person name="Sikorski J."/>
            <person name="Pabst E."/>
            <person name="Teshima H."/>
            <person name="Lapidus A."/>
            <person name="Lucas S."/>
            <person name="Nolan M."/>
            <person name="Glavina Del Rio T."/>
            <person name="Cheng J.F."/>
            <person name="Bruce D."/>
            <person name="Goodwin L."/>
            <person name="Pitluck S."/>
            <person name="Liolios K."/>
            <person name="Ivanova N."/>
            <person name="Mikhailova N."/>
            <person name="Pati A."/>
            <person name="Chen A."/>
            <person name="Palaniappan K."/>
            <person name="Land M."/>
            <person name="Hauser L."/>
            <person name="Chang Y.J."/>
            <person name="Jeffries C.D."/>
            <person name="Rohde M."/>
            <person name="Spring S."/>
            <person name="Goker M."/>
            <person name="Wirth R."/>
            <person name="Woyke T."/>
            <person name="Bristow J."/>
            <person name="Eisen J.A."/>
            <person name="Markowitz V."/>
            <person name="Hugenholtz P."/>
            <person name="Klenk H.P."/>
            <person name="Kyrpides N.C."/>
        </authorList>
    </citation>
    <scope>NUCLEOTIDE SEQUENCE [LARGE SCALE GENOMIC DNA]</scope>
    <source>
        <strain evidence="3">DSM 14429 / JCM 11212 / NBRC 100878 / IC-017</strain>
    </source>
</reference>
<dbReference type="AlphaFoldDB" id="E1QTZ0"/>
<proteinExistence type="predicted"/>
<evidence type="ECO:0000313" key="2">
    <source>
        <dbReference type="EMBL" id="ADN49787.1"/>
    </source>
</evidence>
<dbReference type="Proteomes" id="UP000006681">
    <property type="component" value="Chromosome"/>
</dbReference>
<reference evidence="3" key="2">
    <citation type="journal article" date="2010" name="Stand. Genomic Sci.">
        <title>Complete genome sequence of Vulcanisaeta distributa type strain (IC-017T).</title>
        <authorList>
            <person name="Mavromatis K."/>
            <person name="Sikorski J."/>
            <person name="Pabst E."/>
            <person name="Teshima H."/>
            <person name="Lapidus A."/>
            <person name="Lucas S."/>
            <person name="Nolan M."/>
            <person name="Glavina Del Rio T."/>
            <person name="Cheng J."/>
            <person name="Bruce D."/>
            <person name="Goodwin L."/>
            <person name="Pitluck S."/>
            <person name="Liolios K."/>
            <person name="Ivanova N."/>
            <person name="Mikhailova N."/>
            <person name="Pati A."/>
            <person name="Chen A."/>
            <person name="Palaniappan K."/>
            <person name="Land M."/>
            <person name="Hauser L."/>
            <person name="Chang Y."/>
            <person name="Jeffries C."/>
            <person name="Rohde M."/>
            <person name="Spring S."/>
            <person name="Goker M."/>
            <person name="Wirth R."/>
            <person name="Woyke T."/>
            <person name="Bristow J."/>
            <person name="Eisen J."/>
            <person name="Markowitz V."/>
            <person name="Hugenholtz P."/>
            <person name="Klenk H."/>
            <person name="Kyrpides N."/>
        </authorList>
    </citation>
    <scope>NUCLEOTIDE SEQUENCE [LARGE SCALE GENOMIC DNA]</scope>
    <source>
        <strain evidence="3">DSM 14429 / JCM 11212 / NBRC 100878 / IC-017</strain>
    </source>
</reference>
<feature type="domain" description="Aldehyde ferredoxin oxidoreductase N-terminal" evidence="1">
    <location>
        <begin position="6"/>
        <end position="208"/>
    </location>
</feature>
<dbReference type="HOGENOM" id="CLU_1222583_0_0_2"/>
<dbReference type="GeneID" id="9751302"/>
<dbReference type="SUPFAM" id="SSF56228">
    <property type="entry name" value="Aldehyde ferredoxin oxidoreductase, N-terminal domain"/>
    <property type="match status" value="1"/>
</dbReference>
<protein>
    <submittedName>
        <fullName evidence="2">Aldehyde ferredoxin oxidoreductase</fullName>
        <ecNumber evidence="2">1.2.7.5</ecNumber>
    </submittedName>
</protein>
<dbReference type="eggNOG" id="arCOG00706">
    <property type="taxonomic scope" value="Archaea"/>
</dbReference>
<dbReference type="EC" id="1.2.7.5" evidence="2"/>
<dbReference type="RefSeq" id="WP_013335512.1">
    <property type="nucleotide sequence ID" value="NC_014537.1"/>
</dbReference>
<evidence type="ECO:0000259" key="1">
    <source>
        <dbReference type="SMART" id="SM00790"/>
    </source>
</evidence>
<dbReference type="STRING" id="572478.Vdis_0384"/>
<dbReference type="KEGG" id="vdi:Vdis_0384"/>
<dbReference type="Gene3D" id="3.60.9.10">
    <property type="entry name" value="Aldehyde ferredoxin oxidoreductase, N-terminal domain"/>
    <property type="match status" value="1"/>
</dbReference>
<keyword evidence="3" id="KW-1185">Reference proteome</keyword>
<dbReference type="Pfam" id="PF02730">
    <property type="entry name" value="AFOR_N"/>
    <property type="match status" value="1"/>
</dbReference>
<dbReference type="PANTHER" id="PTHR30038">
    <property type="entry name" value="ALDEHYDE FERREDOXIN OXIDOREDUCTASE"/>
    <property type="match status" value="1"/>
</dbReference>
<dbReference type="GO" id="GO:0051536">
    <property type="term" value="F:iron-sulfur cluster binding"/>
    <property type="evidence" value="ECO:0007669"/>
    <property type="project" value="InterPro"/>
</dbReference>